<protein>
    <submittedName>
        <fullName evidence="1">Glutaredoxin-related protein</fullName>
    </submittedName>
</protein>
<keyword evidence="2" id="KW-1185">Reference proteome</keyword>
<organism evidence="1 2">
    <name type="scientific">Acetoanaerobium pronyense</name>
    <dbReference type="NCBI Taxonomy" id="1482736"/>
    <lineage>
        <taxon>Bacteria</taxon>
        <taxon>Bacillati</taxon>
        <taxon>Bacillota</taxon>
        <taxon>Clostridia</taxon>
        <taxon>Peptostreptococcales</taxon>
        <taxon>Filifactoraceae</taxon>
        <taxon>Acetoanaerobium</taxon>
    </lineage>
</organism>
<name>A0ABS4KLF3_9FIRM</name>
<evidence type="ECO:0000313" key="1">
    <source>
        <dbReference type="EMBL" id="MBP2028598.1"/>
    </source>
</evidence>
<gene>
    <name evidence="1" type="ORF">J2Z35_002428</name>
</gene>
<comment type="caution">
    <text evidence="1">The sequence shown here is derived from an EMBL/GenBank/DDBJ whole genome shotgun (WGS) entry which is preliminary data.</text>
</comment>
<proteinExistence type="predicted"/>
<dbReference type="EMBL" id="JAGGLI010000033">
    <property type="protein sequence ID" value="MBP2028598.1"/>
    <property type="molecule type" value="Genomic_DNA"/>
</dbReference>
<dbReference type="RefSeq" id="WP_209661648.1">
    <property type="nucleotide sequence ID" value="NZ_JAGGLI010000033.1"/>
</dbReference>
<sequence length="71" mass="8313">MKEFLSQNNIKHAYLDISEGMFNLKSFLKYRDNRKEFEEIKAKGQVGLPCIVVNDGEKIFFDLPELSELQD</sequence>
<dbReference type="Proteomes" id="UP001314903">
    <property type="component" value="Unassembled WGS sequence"/>
</dbReference>
<reference evidence="1 2" key="1">
    <citation type="submission" date="2021-03" db="EMBL/GenBank/DDBJ databases">
        <title>Genomic Encyclopedia of Type Strains, Phase IV (KMG-IV): sequencing the most valuable type-strain genomes for metagenomic binning, comparative biology and taxonomic classification.</title>
        <authorList>
            <person name="Goeker M."/>
        </authorList>
    </citation>
    <scope>NUCLEOTIDE SEQUENCE [LARGE SCALE GENOMIC DNA]</scope>
    <source>
        <strain evidence="1 2">DSM 27512</strain>
    </source>
</reference>
<accession>A0ABS4KLF3</accession>
<evidence type="ECO:0000313" key="2">
    <source>
        <dbReference type="Proteomes" id="UP001314903"/>
    </source>
</evidence>